<comment type="caution">
    <text evidence="2">The sequence shown here is derived from an EMBL/GenBank/DDBJ whole genome shotgun (WGS) entry which is preliminary data.</text>
</comment>
<evidence type="ECO:0000313" key="3">
    <source>
        <dbReference type="Proteomes" id="UP000228755"/>
    </source>
</evidence>
<dbReference type="AlphaFoldDB" id="A0A2M9HTH2"/>
<organism evidence="2 3">
    <name type="scientific">Bifidobacterium scaligerum</name>
    <dbReference type="NCBI Taxonomy" id="2052656"/>
    <lineage>
        <taxon>Bacteria</taxon>
        <taxon>Bacillati</taxon>
        <taxon>Actinomycetota</taxon>
        <taxon>Actinomycetes</taxon>
        <taxon>Bifidobacteriales</taxon>
        <taxon>Bifidobacteriaceae</taxon>
        <taxon>Bifidobacterium</taxon>
    </lineage>
</organism>
<keyword evidence="3" id="KW-1185">Reference proteome</keyword>
<dbReference type="Proteomes" id="UP000228755">
    <property type="component" value="Unassembled WGS sequence"/>
</dbReference>
<name>A0A2M9HTH2_9BIFI</name>
<sequence>MNDKTAPFKLVCLICGKSISLLDADLFDEDSNDKSFLPNGAMELCSYGHYGTTFFDPCDGTQVAALICDECMEERSSRLLYINKQRQLKPFDIAMKELEERWKAEKAEREANPVVPQFLPEERQVDEDGYPIINEESFRTMLPEKPSTNN</sequence>
<reference evidence="2 3" key="1">
    <citation type="submission" date="2017-11" db="EMBL/GenBank/DDBJ databases">
        <title>Draft genome sequences of strains TRE 1, TRE D, TRE H and TRI 7, isolated from tamarins, belonging to four potential novel Bifidobacterium species.</title>
        <authorList>
            <person name="Mattarelli P."/>
            <person name="Modesto M."/>
            <person name="Bonetti A."/>
            <person name="Puglisi E."/>
            <person name="Morelli L."/>
        </authorList>
    </citation>
    <scope>NUCLEOTIDE SEQUENCE [LARGE SCALE GENOMIC DNA]</scope>
    <source>
        <strain evidence="3">TRED</strain>
    </source>
</reference>
<proteinExistence type="predicted"/>
<accession>A0A2M9HTH2</accession>
<protein>
    <submittedName>
        <fullName evidence="2">Uncharacterized protein</fullName>
    </submittedName>
</protein>
<feature type="region of interest" description="Disordered" evidence="1">
    <location>
        <begin position="109"/>
        <end position="130"/>
    </location>
</feature>
<dbReference type="RefSeq" id="WP_100495880.1">
    <property type="nucleotide sequence ID" value="NZ_PGLQ01000001.1"/>
</dbReference>
<dbReference type="EMBL" id="PGLQ01000001">
    <property type="protein sequence ID" value="PJM80114.1"/>
    <property type="molecule type" value="Genomic_DNA"/>
</dbReference>
<evidence type="ECO:0000313" key="2">
    <source>
        <dbReference type="EMBL" id="PJM80114.1"/>
    </source>
</evidence>
<dbReference type="OrthoDB" id="4761396at2"/>
<gene>
    <name evidence="2" type="ORF">CUU80_03070</name>
</gene>
<evidence type="ECO:0000256" key="1">
    <source>
        <dbReference type="SAM" id="MobiDB-lite"/>
    </source>
</evidence>